<feature type="transmembrane region" description="Helical" evidence="2">
    <location>
        <begin position="111"/>
        <end position="131"/>
    </location>
</feature>
<keyword evidence="2" id="KW-0472">Membrane</keyword>
<gene>
    <name evidence="3" type="ORF">K5L01_06815</name>
</gene>
<dbReference type="EMBL" id="JAIKTS010000001">
    <property type="protein sequence ID" value="MCL7714361.1"/>
    <property type="molecule type" value="Genomic_DNA"/>
</dbReference>
<protein>
    <recommendedName>
        <fullName evidence="5">Integral membrane protein</fullName>
    </recommendedName>
</protein>
<keyword evidence="2" id="KW-1133">Transmembrane helix</keyword>
<feature type="compositionally biased region" description="Low complexity" evidence="1">
    <location>
        <begin position="151"/>
        <end position="160"/>
    </location>
</feature>
<feature type="region of interest" description="Disordered" evidence="1">
    <location>
        <begin position="1"/>
        <end position="24"/>
    </location>
</feature>
<keyword evidence="4" id="KW-1185">Reference proteome</keyword>
<dbReference type="Proteomes" id="UP001431235">
    <property type="component" value="Unassembled WGS sequence"/>
</dbReference>
<organism evidence="3 4">
    <name type="scientific">Stenotrophomonas mori</name>
    <dbReference type="NCBI Taxonomy" id="2871096"/>
    <lineage>
        <taxon>Bacteria</taxon>
        <taxon>Pseudomonadati</taxon>
        <taxon>Pseudomonadota</taxon>
        <taxon>Gammaproteobacteria</taxon>
        <taxon>Lysobacterales</taxon>
        <taxon>Lysobacteraceae</taxon>
        <taxon>Stenotrophomonas</taxon>
    </lineage>
</organism>
<accession>A0ABT0SGB1</accession>
<sequence>MDGHNPYERPATPVAPLPTPPERDVPDSITGPIRQGWIAACVALVLVLLIALYHLANNRPEGAAAFFIDLVVIAVLAFGIYKRSRTAATFMVLMSVLPKLLLLAVGQFDGLVFGLLFTIFYFRAMTATYRYHRFVRNWRRAPPAPRRSLADDPAFSGAPRHPAPAPALPDDE</sequence>
<evidence type="ECO:0000313" key="3">
    <source>
        <dbReference type="EMBL" id="MCL7714361.1"/>
    </source>
</evidence>
<evidence type="ECO:0008006" key="5">
    <source>
        <dbReference type="Google" id="ProtNLM"/>
    </source>
</evidence>
<evidence type="ECO:0000256" key="2">
    <source>
        <dbReference type="SAM" id="Phobius"/>
    </source>
</evidence>
<keyword evidence="2" id="KW-0812">Transmembrane</keyword>
<evidence type="ECO:0000256" key="1">
    <source>
        <dbReference type="SAM" id="MobiDB-lite"/>
    </source>
</evidence>
<reference evidence="3 4" key="1">
    <citation type="submission" date="2021-08" db="EMBL/GenBank/DDBJ databases">
        <title>Novel members of of the genus Stenotrophomonas from differernt environment.</title>
        <authorList>
            <person name="Deng Y."/>
        </authorList>
    </citation>
    <scope>NUCLEOTIDE SEQUENCE [LARGE SCALE GENOMIC DNA]</scope>
    <source>
        <strain evidence="3 4">CPCC 101365</strain>
    </source>
</reference>
<feature type="compositionally biased region" description="Pro residues" evidence="1">
    <location>
        <begin position="161"/>
        <end position="172"/>
    </location>
</feature>
<comment type="caution">
    <text evidence="3">The sequence shown here is derived from an EMBL/GenBank/DDBJ whole genome shotgun (WGS) entry which is preliminary data.</text>
</comment>
<dbReference type="RefSeq" id="WP_250063117.1">
    <property type="nucleotide sequence ID" value="NZ_JAIKTS010000001.1"/>
</dbReference>
<feature type="region of interest" description="Disordered" evidence="1">
    <location>
        <begin position="143"/>
        <end position="172"/>
    </location>
</feature>
<evidence type="ECO:0000313" key="4">
    <source>
        <dbReference type="Proteomes" id="UP001431235"/>
    </source>
</evidence>
<feature type="transmembrane region" description="Helical" evidence="2">
    <location>
        <begin position="37"/>
        <end position="56"/>
    </location>
</feature>
<feature type="transmembrane region" description="Helical" evidence="2">
    <location>
        <begin position="62"/>
        <end position="81"/>
    </location>
</feature>
<name>A0ABT0SGB1_9GAMM</name>
<proteinExistence type="predicted"/>